<dbReference type="Pfam" id="PF01094">
    <property type="entry name" value="ANF_receptor"/>
    <property type="match status" value="1"/>
</dbReference>
<organism evidence="15 16">
    <name type="scientific">Erpetoichthys calabaricus</name>
    <name type="common">Rope fish</name>
    <name type="synonym">Calamoichthys calabaricus</name>
    <dbReference type="NCBI Taxonomy" id="27687"/>
    <lineage>
        <taxon>Eukaryota</taxon>
        <taxon>Metazoa</taxon>
        <taxon>Chordata</taxon>
        <taxon>Craniata</taxon>
        <taxon>Vertebrata</taxon>
        <taxon>Euteleostomi</taxon>
        <taxon>Actinopterygii</taxon>
        <taxon>Polypteriformes</taxon>
        <taxon>Polypteridae</taxon>
        <taxon>Erpetoichthys</taxon>
    </lineage>
</organism>
<keyword evidence="11" id="KW-0807">Transducer</keyword>
<keyword evidence="7" id="KW-0297">G-protein coupled receptor</keyword>
<feature type="transmembrane region" description="Helical" evidence="12">
    <location>
        <begin position="707"/>
        <end position="725"/>
    </location>
</feature>
<keyword evidence="3" id="KW-1003">Cell membrane</keyword>
<evidence type="ECO:0000256" key="4">
    <source>
        <dbReference type="ARBA" id="ARBA00022692"/>
    </source>
</evidence>
<dbReference type="PROSITE" id="PS50259">
    <property type="entry name" value="G_PROTEIN_RECEP_F3_4"/>
    <property type="match status" value="1"/>
</dbReference>
<evidence type="ECO:0000256" key="8">
    <source>
        <dbReference type="ARBA" id="ARBA00023136"/>
    </source>
</evidence>
<evidence type="ECO:0000256" key="6">
    <source>
        <dbReference type="ARBA" id="ARBA00022989"/>
    </source>
</evidence>
<reference evidence="15" key="1">
    <citation type="submission" date="2025-08" db="UniProtKB">
        <authorList>
            <consortium name="Ensembl"/>
        </authorList>
    </citation>
    <scope>IDENTIFICATION</scope>
</reference>
<dbReference type="InterPro" id="IPR001828">
    <property type="entry name" value="ANF_lig-bd_rcpt"/>
</dbReference>
<evidence type="ECO:0000256" key="10">
    <source>
        <dbReference type="ARBA" id="ARBA00023180"/>
    </source>
</evidence>
<feature type="chain" id="PRO_5034044083" evidence="13">
    <location>
        <begin position="20"/>
        <end position="900"/>
    </location>
</feature>
<keyword evidence="5 13" id="KW-0732">Signal</keyword>
<evidence type="ECO:0000256" key="9">
    <source>
        <dbReference type="ARBA" id="ARBA00023170"/>
    </source>
</evidence>
<evidence type="ECO:0000256" key="7">
    <source>
        <dbReference type="ARBA" id="ARBA00023040"/>
    </source>
</evidence>
<dbReference type="PRINTS" id="PR01535">
    <property type="entry name" value="VOMERONASL2R"/>
</dbReference>
<dbReference type="FunFam" id="2.10.50.30:FF:000002">
    <property type="entry name" value="Vomeronasal 2 receptor, h1"/>
    <property type="match status" value="1"/>
</dbReference>
<dbReference type="PANTHER" id="PTHR24061:SF418">
    <property type="entry name" value="C-FAMILY ODORANT RECEPTOR OLFCQ19-RELATED"/>
    <property type="match status" value="1"/>
</dbReference>
<dbReference type="Pfam" id="PF00003">
    <property type="entry name" value="7tm_3"/>
    <property type="match status" value="1"/>
</dbReference>
<dbReference type="Ensembl" id="ENSECRT00000031956.1">
    <property type="protein sequence ID" value="ENSECRP00000031293.1"/>
    <property type="gene ID" value="ENSECRG00000021005.1"/>
</dbReference>
<dbReference type="GeneTree" id="ENSGT00940000162782"/>
<feature type="transmembrane region" description="Helical" evidence="12">
    <location>
        <begin position="750"/>
        <end position="774"/>
    </location>
</feature>
<dbReference type="FunFam" id="3.40.50.2300:FF:000125">
    <property type="entry name" value="Vomeronasal 2, receptor 88"/>
    <property type="match status" value="1"/>
</dbReference>
<evidence type="ECO:0000256" key="11">
    <source>
        <dbReference type="ARBA" id="ARBA00023224"/>
    </source>
</evidence>
<dbReference type="InterPro" id="IPR000337">
    <property type="entry name" value="GPCR_3"/>
</dbReference>
<comment type="subcellular location">
    <subcellularLocation>
        <location evidence="1">Cell membrane</location>
        <topology evidence="1">Multi-pass membrane protein</topology>
    </subcellularLocation>
</comment>
<dbReference type="GO" id="GO:0004930">
    <property type="term" value="F:G protein-coupled receptor activity"/>
    <property type="evidence" value="ECO:0007669"/>
    <property type="project" value="UniProtKB-KW"/>
</dbReference>
<feature type="domain" description="G-protein coupled receptors family 3 profile" evidence="14">
    <location>
        <begin position="592"/>
        <end position="856"/>
    </location>
</feature>
<dbReference type="PANTHER" id="PTHR24061">
    <property type="entry name" value="CALCIUM-SENSING RECEPTOR-RELATED"/>
    <property type="match status" value="1"/>
</dbReference>
<dbReference type="CDD" id="cd15283">
    <property type="entry name" value="7tmC_V2R_pheromone"/>
    <property type="match status" value="1"/>
</dbReference>
<dbReference type="PRINTS" id="PR00248">
    <property type="entry name" value="GPCRMGR"/>
</dbReference>
<dbReference type="Gene3D" id="2.10.50.30">
    <property type="entry name" value="GPCR, family 3, nine cysteines domain"/>
    <property type="match status" value="1"/>
</dbReference>
<dbReference type="AlphaFoldDB" id="A0A8C4TLZ0"/>
<dbReference type="InterPro" id="IPR004073">
    <property type="entry name" value="GPCR_3_vmron_rcpt_2"/>
</dbReference>
<evidence type="ECO:0000256" key="12">
    <source>
        <dbReference type="SAM" id="Phobius"/>
    </source>
</evidence>
<feature type="transmembrane region" description="Helical" evidence="12">
    <location>
        <begin position="812"/>
        <end position="833"/>
    </location>
</feature>
<evidence type="ECO:0000256" key="13">
    <source>
        <dbReference type="SAM" id="SignalP"/>
    </source>
</evidence>
<dbReference type="Pfam" id="PF07562">
    <property type="entry name" value="NCD3G"/>
    <property type="match status" value="1"/>
</dbReference>
<dbReference type="GO" id="GO:0005886">
    <property type="term" value="C:plasma membrane"/>
    <property type="evidence" value="ECO:0007669"/>
    <property type="project" value="UniProtKB-SubCell"/>
</dbReference>
<dbReference type="InterPro" id="IPR017978">
    <property type="entry name" value="GPCR_3_C"/>
</dbReference>
<evidence type="ECO:0000259" key="14">
    <source>
        <dbReference type="PROSITE" id="PS50259"/>
    </source>
</evidence>
<dbReference type="InterPro" id="IPR038550">
    <property type="entry name" value="GPCR_3_9-Cys_sf"/>
</dbReference>
<evidence type="ECO:0000256" key="5">
    <source>
        <dbReference type="ARBA" id="ARBA00022729"/>
    </source>
</evidence>
<name>A0A8C4TLZ0_ERPCA</name>
<keyword evidence="8 12" id="KW-0472">Membrane</keyword>
<proteinExistence type="inferred from homology"/>
<feature type="transmembrane region" description="Helical" evidence="12">
    <location>
        <begin position="629"/>
        <end position="650"/>
    </location>
</feature>
<dbReference type="InterPro" id="IPR017979">
    <property type="entry name" value="GPCR_3_CS"/>
</dbReference>
<feature type="transmembrane region" description="Helical" evidence="12">
    <location>
        <begin position="786"/>
        <end position="806"/>
    </location>
</feature>
<keyword evidence="4 12" id="KW-0812">Transmembrane</keyword>
<dbReference type="Gene3D" id="3.40.50.2300">
    <property type="match status" value="2"/>
</dbReference>
<dbReference type="InterPro" id="IPR011500">
    <property type="entry name" value="GPCR_3_9-Cys_dom"/>
</dbReference>
<gene>
    <name evidence="15" type="primary">LOC114669563</name>
</gene>
<dbReference type="SUPFAM" id="SSF53822">
    <property type="entry name" value="Periplasmic binding protein-like I"/>
    <property type="match status" value="1"/>
</dbReference>
<evidence type="ECO:0000313" key="16">
    <source>
        <dbReference type="Proteomes" id="UP000694620"/>
    </source>
</evidence>
<keyword evidence="6 12" id="KW-1133">Transmembrane helix</keyword>
<dbReference type="InterPro" id="IPR028082">
    <property type="entry name" value="Peripla_BP_I"/>
</dbReference>
<evidence type="ECO:0000256" key="3">
    <source>
        <dbReference type="ARBA" id="ARBA00022475"/>
    </source>
</evidence>
<dbReference type="CDD" id="cd06364">
    <property type="entry name" value="PBP1_CaSR"/>
    <property type="match status" value="1"/>
</dbReference>
<keyword evidence="9" id="KW-0675">Receptor</keyword>
<feature type="signal peptide" evidence="13">
    <location>
        <begin position="1"/>
        <end position="19"/>
    </location>
</feature>
<dbReference type="InterPro" id="IPR000068">
    <property type="entry name" value="GPCR_3_Ca_sens_rcpt-rel"/>
</dbReference>
<dbReference type="FunFam" id="3.40.50.2300:FF:000475">
    <property type="entry name" value="Olfactory receptor C family, g2"/>
    <property type="match status" value="1"/>
</dbReference>
<evidence type="ECO:0000256" key="1">
    <source>
        <dbReference type="ARBA" id="ARBA00004651"/>
    </source>
</evidence>
<accession>A0A8C4TLZ0</accession>
<feature type="transmembrane region" description="Helical" evidence="12">
    <location>
        <begin position="592"/>
        <end position="617"/>
    </location>
</feature>
<dbReference type="Proteomes" id="UP000694620">
    <property type="component" value="Unassembled WGS sequence"/>
</dbReference>
<reference evidence="15" key="2">
    <citation type="submission" date="2025-09" db="UniProtKB">
        <authorList>
            <consortium name="Ensembl"/>
        </authorList>
    </citation>
    <scope>IDENTIFICATION</scope>
</reference>
<keyword evidence="16" id="KW-1185">Reference proteome</keyword>
<sequence length="900" mass="100319">MKCILRVVLILELCAYAAALRNMTCNILERFELYGLYKKGDIMLGGIFPVQYFSVPPELSFRSKPDKWKCDNLDFSGFQSAQTMAYAVDEINRNVSLLPNITLGYWLYDNCIRMSIGLRAATALISGQESVVSDYSCNQAPPVVALVGDTGSSPSIAISRILSLFGMPMVSYFATCPCLSNKVEFPSFFRTIPSDDFQVKAMVEIIKHFGWTWVGILGSDDEYGHTALKTFSDVFQTVGCLSFNEIIPQANDKLKILHITNIIKQSTAKVIVIFAVSRDISFLLNEIILQNITGRQWIASEAWSLDSLASEENFYWLGGTIGIAIRRKDIPNLEKFLLQVRPDFDPANNLVIRFWETMFECKFPENSSTLINGKTCTGSEDLKSLSTAYTDTSQLRSAYNVYKSVYALAHALHDLMMCKKGEGPFENGSCADIFNVQPWQVLFYMRKVNFINPLGERVAFDKNGDALGIYDIVNWQKINQGKITIKTVGVYDESVITGKALTIQDNEIFWNFPSKLAPESICSKSCQPGTRKASRKGEPVCCFDCVPCAEGEISTVVDSSECFRCPSDFWSNPGRNQCVEKEVEFLSFEESMGITLTTIAALGICVSFSVLAVFIHFRETAVVKANNSELSYFLLVSLALCFLCSLFFIGEPSHVTCRLRHVAFGISFVLCISCLLVKTVVVIIAFKATVPGNNRIKWFGAVQQRGTVFFFTSVETLICILWLVISPPVPAKNTNSEHSKIILECNVGSVTGFACVLGYIFFLACVCFVLAFLARNLPDSFNEAKFITFSMIIFLAVWIAFIPAYVSSPGKYTIAVEIFAILASSFGLLMAIFTPKCYIILLKPELNNKRSLMGRSTNNKNTAQNTLFSIKLFLICIFHNTVTTSVSFCGNISTKRKKKL</sequence>
<evidence type="ECO:0000313" key="15">
    <source>
        <dbReference type="Ensembl" id="ENSECRP00000031293.1"/>
    </source>
</evidence>
<keyword evidence="10" id="KW-0325">Glycoprotein</keyword>
<feature type="transmembrane region" description="Helical" evidence="12">
    <location>
        <begin position="662"/>
        <end position="686"/>
    </location>
</feature>
<dbReference type="PROSITE" id="PS00981">
    <property type="entry name" value="G_PROTEIN_RECEP_F3_3"/>
    <property type="match status" value="1"/>
</dbReference>
<evidence type="ECO:0000256" key="2">
    <source>
        <dbReference type="ARBA" id="ARBA00007242"/>
    </source>
</evidence>
<comment type="similarity">
    <text evidence="2">Belongs to the G-protein coupled receptor 3 family.</text>
</comment>
<protein>
    <submittedName>
        <fullName evidence="15">Extracellular calcium-sensing receptor-like</fullName>
    </submittedName>
</protein>